<dbReference type="GO" id="GO:0005524">
    <property type="term" value="F:ATP binding"/>
    <property type="evidence" value="ECO:0007669"/>
    <property type="project" value="InterPro"/>
</dbReference>
<feature type="domain" description="Helix-hairpin-helix DNA-binding motif class 1" evidence="7">
    <location>
        <begin position="108"/>
        <end position="127"/>
    </location>
</feature>
<dbReference type="GO" id="GO:0009378">
    <property type="term" value="F:four-way junction helicase activity"/>
    <property type="evidence" value="ECO:0007669"/>
    <property type="project" value="InterPro"/>
</dbReference>
<dbReference type="Pfam" id="PF14520">
    <property type="entry name" value="HHH_5"/>
    <property type="match status" value="1"/>
</dbReference>
<comment type="similarity">
    <text evidence="6">Belongs to the RuvA family.</text>
</comment>
<comment type="caution">
    <text evidence="6">Lacks conserved residue(s) required for the propagation of feature annotation.</text>
</comment>
<dbReference type="GO" id="GO:0048476">
    <property type="term" value="C:Holliday junction resolvase complex"/>
    <property type="evidence" value="ECO:0007669"/>
    <property type="project" value="UniProtKB-UniRule"/>
</dbReference>
<proteinExistence type="inferred from homology"/>
<dbReference type="SUPFAM" id="SSF50249">
    <property type="entry name" value="Nucleic acid-binding proteins"/>
    <property type="match status" value="1"/>
</dbReference>
<feature type="region of interest" description="Domain I" evidence="6">
    <location>
        <begin position="1"/>
        <end position="64"/>
    </location>
</feature>
<dbReference type="InterPro" id="IPR012340">
    <property type="entry name" value="NA-bd_OB-fold"/>
</dbReference>
<dbReference type="InterPro" id="IPR013849">
    <property type="entry name" value="DNA_helicase_Holl-junc_RuvA_I"/>
</dbReference>
<evidence type="ECO:0000256" key="5">
    <source>
        <dbReference type="ARBA" id="ARBA00023204"/>
    </source>
</evidence>
<dbReference type="HAMAP" id="MF_00031">
    <property type="entry name" value="DNA_HJ_migration_RuvA"/>
    <property type="match status" value="1"/>
</dbReference>
<evidence type="ECO:0000256" key="6">
    <source>
        <dbReference type="HAMAP-Rule" id="MF_00031"/>
    </source>
</evidence>
<accession>A0A6L6YKS2</accession>
<dbReference type="SUPFAM" id="SSF47781">
    <property type="entry name" value="RuvA domain 2-like"/>
    <property type="match status" value="1"/>
</dbReference>
<dbReference type="GO" id="GO:0009379">
    <property type="term" value="C:Holliday junction helicase complex"/>
    <property type="evidence" value="ECO:0007669"/>
    <property type="project" value="InterPro"/>
</dbReference>
<protein>
    <recommendedName>
        <fullName evidence="6">Holliday junction branch migration complex subunit RuvA</fullName>
    </recommendedName>
</protein>
<dbReference type="InterPro" id="IPR010994">
    <property type="entry name" value="RuvA_2-like"/>
</dbReference>
<comment type="domain">
    <text evidence="6">Has three domains with a flexible linker between the domains II and III and assumes an 'L' shape. Domain III is highly mobile and contacts RuvB.</text>
</comment>
<dbReference type="GO" id="GO:0006281">
    <property type="term" value="P:DNA repair"/>
    <property type="evidence" value="ECO:0007669"/>
    <property type="project" value="UniProtKB-UniRule"/>
</dbReference>
<dbReference type="Pfam" id="PF07499">
    <property type="entry name" value="RuvA_C"/>
    <property type="match status" value="1"/>
</dbReference>
<keyword evidence="1 6" id="KW-0963">Cytoplasm</keyword>
<dbReference type="Pfam" id="PF01330">
    <property type="entry name" value="RuvA_N"/>
    <property type="match status" value="1"/>
</dbReference>
<evidence type="ECO:0000313" key="9">
    <source>
        <dbReference type="Proteomes" id="UP000472580"/>
    </source>
</evidence>
<keyword evidence="5 6" id="KW-0234">DNA repair</keyword>
<evidence type="ECO:0000256" key="4">
    <source>
        <dbReference type="ARBA" id="ARBA00023172"/>
    </source>
</evidence>
<keyword evidence="4 6" id="KW-0233">DNA recombination</keyword>
<dbReference type="SMART" id="SM00278">
    <property type="entry name" value="HhH1"/>
    <property type="match status" value="2"/>
</dbReference>
<dbReference type="GO" id="GO:0000400">
    <property type="term" value="F:four-way junction DNA binding"/>
    <property type="evidence" value="ECO:0007669"/>
    <property type="project" value="UniProtKB-UniRule"/>
</dbReference>
<dbReference type="AlphaFoldDB" id="A0A6L6YKS2"/>
<dbReference type="Gene3D" id="2.40.50.140">
    <property type="entry name" value="Nucleic acid-binding proteins"/>
    <property type="match status" value="1"/>
</dbReference>
<comment type="subunit">
    <text evidence="6">Homotetramer. Forms an RuvA(8)-RuvB(12)-Holliday junction (HJ) complex. HJ DNA is sandwiched between 2 RuvA tetramers; dsDNA enters through RuvA and exits via RuvB. An RuvB hexamer assembles on each DNA strand where it exits the tetramer. Each RuvB hexamer is contacted by two RuvA subunits (via domain III) on 2 adjacent RuvB subunits; this complex drives branch migration. In the full resolvosome a probable DNA-RuvA(4)-RuvB(12)-RuvC(2) complex forms which resolves the HJ.</text>
</comment>
<evidence type="ECO:0000256" key="3">
    <source>
        <dbReference type="ARBA" id="ARBA00023125"/>
    </source>
</evidence>
<feature type="domain" description="Helix-hairpin-helix DNA-binding motif class 1" evidence="7">
    <location>
        <begin position="73"/>
        <end position="92"/>
    </location>
</feature>
<dbReference type="GO" id="GO:0006310">
    <property type="term" value="P:DNA recombination"/>
    <property type="evidence" value="ECO:0007669"/>
    <property type="project" value="UniProtKB-UniRule"/>
</dbReference>
<gene>
    <name evidence="6 8" type="primary">ruvA</name>
    <name evidence="8" type="ORF">E5987_09240</name>
</gene>
<feature type="region of interest" description="Domain III" evidence="6">
    <location>
        <begin position="146"/>
        <end position="190"/>
    </location>
</feature>
<comment type="function">
    <text evidence="6">The RuvA-RuvB-RuvC complex processes Holliday junction (HJ) DNA during genetic recombination and DNA repair, while the RuvA-RuvB complex plays an important role in the rescue of blocked DNA replication forks via replication fork reversal (RFR). RuvA specifically binds to HJ cruciform DNA, conferring on it an open structure. The RuvB hexamer acts as an ATP-dependent pump, pulling dsDNA into and through the RuvAB complex. HJ branch migration allows RuvC to scan DNA until it finds its consensus sequence, where it cleaves and resolves the cruciform DNA.</text>
</comment>
<evidence type="ECO:0000313" key="8">
    <source>
        <dbReference type="EMBL" id="MVX57379.1"/>
    </source>
</evidence>
<organism evidence="8 9">
    <name type="scientific">Parasutterella muris</name>
    <dbReference type="NCBI Taxonomy" id="2565572"/>
    <lineage>
        <taxon>Bacteria</taxon>
        <taxon>Pseudomonadati</taxon>
        <taxon>Pseudomonadota</taxon>
        <taxon>Betaproteobacteria</taxon>
        <taxon>Burkholderiales</taxon>
        <taxon>Sutterellaceae</taxon>
        <taxon>Parasutterella</taxon>
    </lineage>
</organism>
<dbReference type="GO" id="GO:0005737">
    <property type="term" value="C:cytoplasm"/>
    <property type="evidence" value="ECO:0007669"/>
    <property type="project" value="UniProtKB-SubCell"/>
</dbReference>
<dbReference type="Gene3D" id="1.10.150.20">
    <property type="entry name" value="5' to 3' exonuclease, C-terminal subdomain"/>
    <property type="match status" value="1"/>
</dbReference>
<dbReference type="NCBIfam" id="TIGR00084">
    <property type="entry name" value="ruvA"/>
    <property type="match status" value="1"/>
</dbReference>
<comment type="subcellular location">
    <subcellularLocation>
        <location evidence="6">Cytoplasm</location>
    </subcellularLocation>
</comment>
<reference evidence="8 9" key="1">
    <citation type="submission" date="2019-12" db="EMBL/GenBank/DDBJ databases">
        <title>Microbes associate with the intestines of laboratory mice.</title>
        <authorList>
            <person name="Navarre W."/>
            <person name="Wong E."/>
        </authorList>
    </citation>
    <scope>NUCLEOTIDE SEQUENCE [LARGE SCALE GENOMIC DNA]</scope>
    <source>
        <strain evidence="8 9">NM82_D38</strain>
    </source>
</reference>
<comment type="caution">
    <text evidence="8">The sequence shown here is derived from an EMBL/GenBank/DDBJ whole genome shotgun (WGS) entry which is preliminary data.</text>
</comment>
<dbReference type="Gene3D" id="1.10.8.10">
    <property type="entry name" value="DNA helicase RuvA subunit, C-terminal domain"/>
    <property type="match status" value="1"/>
</dbReference>
<dbReference type="InterPro" id="IPR036267">
    <property type="entry name" value="RuvA_C_sf"/>
</dbReference>
<sequence>MIASVRGKILQKNPPQIVVECGGIGYEIDVPMSTFYNLPDIGEEVFLSTVMIVREDAQLLYGFLTAQEKELFKLLMKVSGIGPRISLAVLSSMSAEDIGNAIANGEVGLLTKIPGIGKKTAERMVLELKDKVLVTAVSSPVSNVQSEIIQALTALGFSDREARLAAKQVPADVDASEGIRLCLRQLAQKG</sequence>
<dbReference type="SUPFAM" id="SSF46929">
    <property type="entry name" value="DNA helicase RuvA subunit, C-terminal domain"/>
    <property type="match status" value="1"/>
</dbReference>
<dbReference type="InterPro" id="IPR011114">
    <property type="entry name" value="RuvA_C"/>
</dbReference>
<keyword evidence="3 6" id="KW-0238">DNA-binding</keyword>
<dbReference type="Proteomes" id="UP000472580">
    <property type="component" value="Unassembled WGS sequence"/>
</dbReference>
<dbReference type="CDD" id="cd14332">
    <property type="entry name" value="UBA_RuvA_C"/>
    <property type="match status" value="1"/>
</dbReference>
<dbReference type="EMBL" id="WSRP01000029">
    <property type="protein sequence ID" value="MVX57379.1"/>
    <property type="molecule type" value="Genomic_DNA"/>
</dbReference>
<evidence type="ECO:0000259" key="7">
    <source>
        <dbReference type="SMART" id="SM00278"/>
    </source>
</evidence>
<keyword evidence="2 6" id="KW-0227">DNA damage</keyword>
<keyword evidence="9" id="KW-1185">Reference proteome</keyword>
<dbReference type="RefSeq" id="WP_160335804.1">
    <property type="nucleotide sequence ID" value="NZ_CALPCR010000025.1"/>
</dbReference>
<name>A0A6L6YKS2_9BURK</name>
<evidence type="ECO:0000256" key="2">
    <source>
        <dbReference type="ARBA" id="ARBA00022763"/>
    </source>
</evidence>
<evidence type="ECO:0000256" key="1">
    <source>
        <dbReference type="ARBA" id="ARBA00022490"/>
    </source>
</evidence>
<dbReference type="InterPro" id="IPR003583">
    <property type="entry name" value="Hlx-hairpin-Hlx_DNA-bd_motif"/>
</dbReference>
<dbReference type="OrthoDB" id="5293449at2"/>
<dbReference type="InterPro" id="IPR000085">
    <property type="entry name" value="RuvA"/>
</dbReference>